<keyword evidence="4" id="KW-0677">Repeat</keyword>
<dbReference type="InterPro" id="IPR008271">
    <property type="entry name" value="Ser/Thr_kinase_AS"/>
</dbReference>
<accession>A0A511JEB7</accession>
<feature type="region of interest" description="Disordered" evidence="11">
    <location>
        <begin position="325"/>
        <end position="345"/>
    </location>
</feature>
<dbReference type="InterPro" id="IPR017441">
    <property type="entry name" value="Protein_kinase_ATP_BS"/>
</dbReference>
<dbReference type="NCBIfam" id="NF033483">
    <property type="entry name" value="PknB_PASTA_kin"/>
    <property type="match status" value="1"/>
</dbReference>
<comment type="catalytic activity">
    <reaction evidence="8">
        <text>L-threonyl-[protein] + ATP = O-phospho-L-threonyl-[protein] + ADP + H(+)</text>
        <dbReference type="Rhea" id="RHEA:46608"/>
        <dbReference type="Rhea" id="RHEA-COMP:11060"/>
        <dbReference type="Rhea" id="RHEA-COMP:11605"/>
        <dbReference type="ChEBI" id="CHEBI:15378"/>
        <dbReference type="ChEBI" id="CHEBI:30013"/>
        <dbReference type="ChEBI" id="CHEBI:30616"/>
        <dbReference type="ChEBI" id="CHEBI:61977"/>
        <dbReference type="ChEBI" id="CHEBI:456216"/>
        <dbReference type="EC" id="2.7.11.1"/>
    </reaction>
</comment>
<feature type="transmembrane region" description="Helical" evidence="12">
    <location>
        <begin position="351"/>
        <end position="372"/>
    </location>
</feature>
<evidence type="ECO:0000259" key="13">
    <source>
        <dbReference type="PROSITE" id="PS50011"/>
    </source>
</evidence>
<dbReference type="PROSITE" id="PS00108">
    <property type="entry name" value="PROTEIN_KINASE_ST"/>
    <property type="match status" value="1"/>
</dbReference>
<feature type="domain" description="Protein kinase" evidence="13">
    <location>
        <begin position="13"/>
        <end position="284"/>
    </location>
</feature>
<name>A0A511JEB7_9CELL</name>
<comment type="caution">
    <text evidence="15">The sequence shown here is derived from an EMBL/GenBank/DDBJ whole genome shotgun (WGS) entry which is preliminary data.</text>
</comment>
<feature type="binding site" evidence="10">
    <location>
        <position position="42"/>
    </location>
    <ligand>
        <name>ATP</name>
        <dbReference type="ChEBI" id="CHEBI:30616"/>
    </ligand>
</feature>
<feature type="domain" description="PASTA" evidence="14">
    <location>
        <begin position="514"/>
        <end position="577"/>
    </location>
</feature>
<evidence type="ECO:0000256" key="12">
    <source>
        <dbReference type="SAM" id="Phobius"/>
    </source>
</evidence>
<proteinExistence type="predicted"/>
<dbReference type="GO" id="GO:0004674">
    <property type="term" value="F:protein serine/threonine kinase activity"/>
    <property type="evidence" value="ECO:0007669"/>
    <property type="project" value="UniProtKB-KW"/>
</dbReference>
<dbReference type="Gene3D" id="3.30.200.20">
    <property type="entry name" value="Phosphorylase Kinase, domain 1"/>
    <property type="match status" value="1"/>
</dbReference>
<protein>
    <recommendedName>
        <fullName evidence="1">non-specific serine/threonine protein kinase</fullName>
        <ecNumber evidence="1">2.7.11.1</ecNumber>
    </recommendedName>
</protein>
<evidence type="ECO:0000256" key="11">
    <source>
        <dbReference type="SAM" id="MobiDB-lite"/>
    </source>
</evidence>
<dbReference type="AlphaFoldDB" id="A0A511JEB7"/>
<dbReference type="SUPFAM" id="SSF56112">
    <property type="entry name" value="Protein kinase-like (PK-like)"/>
    <property type="match status" value="1"/>
</dbReference>
<feature type="compositionally biased region" description="Acidic residues" evidence="11">
    <location>
        <begin position="650"/>
        <end position="662"/>
    </location>
</feature>
<dbReference type="InterPro" id="IPR011009">
    <property type="entry name" value="Kinase-like_dom_sf"/>
</dbReference>
<dbReference type="PANTHER" id="PTHR43289">
    <property type="entry name" value="MITOGEN-ACTIVATED PROTEIN KINASE KINASE KINASE 20-RELATED"/>
    <property type="match status" value="1"/>
</dbReference>
<dbReference type="SMART" id="SM00740">
    <property type="entry name" value="PASTA"/>
    <property type="match status" value="4"/>
</dbReference>
<dbReference type="CDD" id="cd14014">
    <property type="entry name" value="STKc_PknB_like"/>
    <property type="match status" value="1"/>
</dbReference>
<comment type="catalytic activity">
    <reaction evidence="9">
        <text>L-seryl-[protein] + ATP = O-phospho-L-seryl-[protein] + ADP + H(+)</text>
        <dbReference type="Rhea" id="RHEA:17989"/>
        <dbReference type="Rhea" id="RHEA-COMP:9863"/>
        <dbReference type="Rhea" id="RHEA-COMP:11604"/>
        <dbReference type="ChEBI" id="CHEBI:15378"/>
        <dbReference type="ChEBI" id="CHEBI:29999"/>
        <dbReference type="ChEBI" id="CHEBI:30616"/>
        <dbReference type="ChEBI" id="CHEBI:83421"/>
        <dbReference type="ChEBI" id="CHEBI:456216"/>
        <dbReference type="EC" id="2.7.11.1"/>
    </reaction>
</comment>
<keyword evidence="3" id="KW-0808">Transferase</keyword>
<dbReference type="CDD" id="cd06577">
    <property type="entry name" value="PASTA_pknB"/>
    <property type="match status" value="4"/>
</dbReference>
<evidence type="ECO:0000256" key="1">
    <source>
        <dbReference type="ARBA" id="ARBA00012513"/>
    </source>
</evidence>
<keyword evidence="12" id="KW-1133">Transmembrane helix</keyword>
<dbReference type="SMART" id="SM00220">
    <property type="entry name" value="S_TKc"/>
    <property type="match status" value="1"/>
</dbReference>
<dbReference type="InterPro" id="IPR000719">
    <property type="entry name" value="Prot_kinase_dom"/>
</dbReference>
<dbReference type="Gene3D" id="3.30.10.20">
    <property type="match status" value="4"/>
</dbReference>
<evidence type="ECO:0000256" key="3">
    <source>
        <dbReference type="ARBA" id="ARBA00022679"/>
    </source>
</evidence>
<dbReference type="Pfam" id="PF03793">
    <property type="entry name" value="PASTA"/>
    <property type="match status" value="4"/>
</dbReference>
<dbReference type="PROSITE" id="PS00107">
    <property type="entry name" value="PROTEIN_KINASE_ATP"/>
    <property type="match status" value="1"/>
</dbReference>
<dbReference type="PANTHER" id="PTHR43289:SF6">
    <property type="entry name" value="SERINE_THREONINE-PROTEIN KINASE NEKL-3"/>
    <property type="match status" value="1"/>
</dbReference>
<evidence type="ECO:0000259" key="14">
    <source>
        <dbReference type="PROSITE" id="PS51178"/>
    </source>
</evidence>
<keyword evidence="7 10" id="KW-0067">ATP-binding</keyword>
<keyword evidence="2" id="KW-0723">Serine/threonine-protein kinase</keyword>
<evidence type="ECO:0000256" key="10">
    <source>
        <dbReference type="PROSITE-ProRule" id="PRU10141"/>
    </source>
</evidence>
<keyword evidence="5 10" id="KW-0547">Nucleotide-binding</keyword>
<feature type="region of interest" description="Disordered" evidence="11">
    <location>
        <begin position="643"/>
        <end position="668"/>
    </location>
</feature>
<evidence type="ECO:0000313" key="16">
    <source>
        <dbReference type="Proteomes" id="UP000321720"/>
    </source>
</evidence>
<dbReference type="GO" id="GO:0045717">
    <property type="term" value="P:negative regulation of fatty acid biosynthetic process"/>
    <property type="evidence" value="ECO:0007669"/>
    <property type="project" value="UniProtKB-ARBA"/>
</dbReference>
<evidence type="ECO:0000256" key="2">
    <source>
        <dbReference type="ARBA" id="ARBA00022527"/>
    </source>
</evidence>
<evidence type="ECO:0000256" key="5">
    <source>
        <dbReference type="ARBA" id="ARBA00022741"/>
    </source>
</evidence>
<dbReference type="PROSITE" id="PS50011">
    <property type="entry name" value="PROTEIN_KINASE_DOM"/>
    <property type="match status" value="1"/>
</dbReference>
<dbReference type="FunFam" id="1.10.510.10:FF:000021">
    <property type="entry name" value="Serine/threonine protein kinase"/>
    <property type="match status" value="1"/>
</dbReference>
<dbReference type="PROSITE" id="PS51178">
    <property type="entry name" value="PASTA"/>
    <property type="match status" value="4"/>
</dbReference>
<keyword evidence="6 15" id="KW-0418">Kinase</keyword>
<dbReference type="GO" id="GO:0005524">
    <property type="term" value="F:ATP binding"/>
    <property type="evidence" value="ECO:0007669"/>
    <property type="project" value="UniProtKB-UniRule"/>
</dbReference>
<keyword evidence="16" id="KW-1185">Reference proteome</keyword>
<dbReference type="EMBL" id="BJWG01000014">
    <property type="protein sequence ID" value="GEL96093.1"/>
    <property type="molecule type" value="Genomic_DNA"/>
</dbReference>
<dbReference type="Proteomes" id="UP000321720">
    <property type="component" value="Unassembled WGS sequence"/>
</dbReference>
<evidence type="ECO:0000256" key="7">
    <source>
        <dbReference type="ARBA" id="ARBA00022840"/>
    </source>
</evidence>
<dbReference type="EC" id="2.7.11.1" evidence="1"/>
<evidence type="ECO:0000256" key="9">
    <source>
        <dbReference type="ARBA" id="ARBA00048679"/>
    </source>
</evidence>
<keyword evidence="12" id="KW-0472">Membrane</keyword>
<dbReference type="RefSeq" id="WP_146843743.1">
    <property type="nucleotide sequence ID" value="NZ_BJWG01000014.1"/>
</dbReference>
<feature type="domain" description="PASTA" evidence="14">
    <location>
        <begin position="445"/>
        <end position="513"/>
    </location>
</feature>
<evidence type="ECO:0000313" key="15">
    <source>
        <dbReference type="EMBL" id="GEL96093.1"/>
    </source>
</evidence>
<feature type="domain" description="PASTA" evidence="14">
    <location>
        <begin position="378"/>
        <end position="444"/>
    </location>
</feature>
<dbReference type="Gene3D" id="1.10.510.10">
    <property type="entry name" value="Transferase(Phosphotransferase) domain 1"/>
    <property type="match status" value="1"/>
</dbReference>
<feature type="domain" description="PASTA" evidence="14">
    <location>
        <begin position="578"/>
        <end position="645"/>
    </location>
</feature>
<reference evidence="15 16" key="1">
    <citation type="submission" date="2019-07" db="EMBL/GenBank/DDBJ databases">
        <title>Whole genome shotgun sequence of Cellulomonas composti NBRC 100758.</title>
        <authorList>
            <person name="Hosoyama A."/>
            <person name="Uohara A."/>
            <person name="Ohji S."/>
            <person name="Ichikawa N."/>
        </authorList>
    </citation>
    <scope>NUCLEOTIDE SEQUENCE [LARGE SCALE GENOMIC DNA]</scope>
    <source>
        <strain evidence="15 16">NBRC 100758</strain>
    </source>
</reference>
<dbReference type="Pfam" id="PF00069">
    <property type="entry name" value="Pkinase"/>
    <property type="match status" value="1"/>
</dbReference>
<evidence type="ECO:0000256" key="6">
    <source>
        <dbReference type="ARBA" id="ARBA00022777"/>
    </source>
</evidence>
<feature type="region of interest" description="Disordered" evidence="11">
    <location>
        <begin position="478"/>
        <end position="500"/>
    </location>
</feature>
<sequence length="668" mass="69825">MVDDGPRILAGRYEVGELIGRGGMAEVHIGHDARLGRTVAIKILRSDLARDPSFQNRFRREAQAAAALNHPAIVAVYDTGEDVFTEPTGVVAHVPFIVMEYVEGHTVRDILHDGAAVPIEEAIEITVGVLSALEYSHHAGIVHRDIKPANVMITPTGAVKVMDFGIARAMADSAASMTQTQAVIGTAQYLSPEQARGETVDARSDLYSTGCLLFEMLTGRPPFTGDSPVSVAYQHVREQPPVPSTLASDVPDALDRITLKALTKERDSRYSTAAEFRADLETMMRGGVVAAPAIGAAVVAAGPLTDATQVLAPAVAATQTFTPAPVPPAWGSTGAGELTSTEPEDDDRKPWLIWLLVAIAVLAVGGIVWLLANSGDDAAEKVAVPPVVGLTREVAEKALADADLISKTKLEQSADIEAGLVISSDPVEGTEVEAESVVNLVVSSGPDAVEVPNVAGRTESQAQADLMAVKLLVNPDREEDNNPNFPAGQVTKTDPAAGEIAKPGDQVTLWVSTGNVELPDLVGKTQDEAEQILSDLKLSSTVREVETADQAPGTVVSQDRQAGLVPQGTRVTLEIAIAPTTATIPTNIAGMSYDDAVAALAALGLTNVTRQDDASDEAVGTVLYTDPAAGQTVPLTQRIVIHVSKGPDEPTQEPTEDGDGDGDGGNGG</sequence>
<organism evidence="15 16">
    <name type="scientific">Cellulomonas composti</name>
    <dbReference type="NCBI Taxonomy" id="266130"/>
    <lineage>
        <taxon>Bacteria</taxon>
        <taxon>Bacillati</taxon>
        <taxon>Actinomycetota</taxon>
        <taxon>Actinomycetes</taxon>
        <taxon>Micrococcales</taxon>
        <taxon>Cellulomonadaceae</taxon>
        <taxon>Cellulomonas</taxon>
    </lineage>
</organism>
<evidence type="ECO:0000256" key="4">
    <source>
        <dbReference type="ARBA" id="ARBA00022737"/>
    </source>
</evidence>
<dbReference type="FunFam" id="3.30.200.20:FF:000035">
    <property type="entry name" value="Serine/threonine protein kinase Stk1"/>
    <property type="match status" value="1"/>
</dbReference>
<dbReference type="OrthoDB" id="9762169at2"/>
<dbReference type="InterPro" id="IPR005543">
    <property type="entry name" value="PASTA_dom"/>
</dbReference>
<evidence type="ECO:0000256" key="8">
    <source>
        <dbReference type="ARBA" id="ARBA00047899"/>
    </source>
</evidence>
<keyword evidence="12" id="KW-0812">Transmembrane</keyword>
<gene>
    <name evidence="15" type="ORF">CCO02nite_27510</name>
</gene>